<feature type="region of interest" description="Disordered" evidence="1">
    <location>
        <begin position="358"/>
        <end position="383"/>
    </location>
</feature>
<comment type="caution">
    <text evidence="2">The sequence shown here is derived from an EMBL/GenBank/DDBJ whole genome shotgun (WGS) entry which is preliminary data.</text>
</comment>
<feature type="compositionally biased region" description="Low complexity" evidence="1">
    <location>
        <begin position="224"/>
        <end position="233"/>
    </location>
</feature>
<feature type="region of interest" description="Disordered" evidence="1">
    <location>
        <begin position="134"/>
        <end position="157"/>
    </location>
</feature>
<proteinExistence type="predicted"/>
<sequence length="383" mass="41383">MPQLFCCTALHQLAITSPQNPTLKEFTKWATTPTPTYPPTISFTAEPNSYTQFTSQLNGSTEYIRCFTATDSTNFEETSEARPARSKRVAHERLRCKRHERVFEISVYEFGSETGSKLRKNIAKVVGRIENAVRRRGRSVSRSGSSSAYRSSSAYGYRNGMPYGSESGLGHGGGCRCQTLSRPVERTTMIVAEPEDCGSDSSYSDQECEVMGEVGEDGGDGDSGDQAASSMSSLDVDSEQDYTGEEEMVSPLPPSGEEIALGAGLVVERNLELVFEAILAEQPVSWDEIPGPSVPLSRHAFHDLSVVVDKSLSKDIAHKARRKSGDIDALSGVHDVVAGAVALIAAGVGARACAVREERDYPSSRGLKSSNSRSDDELSSDVE</sequence>
<feature type="compositionally biased region" description="Acidic residues" evidence="1">
    <location>
        <begin position="236"/>
        <end position="248"/>
    </location>
</feature>
<feature type="compositionally biased region" description="Low complexity" evidence="1">
    <location>
        <begin position="363"/>
        <end position="372"/>
    </location>
</feature>
<evidence type="ECO:0000313" key="2">
    <source>
        <dbReference type="EMBL" id="KAJ5146390.1"/>
    </source>
</evidence>
<evidence type="ECO:0000256" key="1">
    <source>
        <dbReference type="SAM" id="MobiDB-lite"/>
    </source>
</evidence>
<accession>A0A9W9HGC6</accession>
<dbReference type="RefSeq" id="XP_056526864.1">
    <property type="nucleotide sequence ID" value="XM_056661698.1"/>
</dbReference>
<dbReference type="EMBL" id="JAPQKL010000001">
    <property type="protein sequence ID" value="KAJ5146390.1"/>
    <property type="molecule type" value="Genomic_DNA"/>
</dbReference>
<feature type="compositionally biased region" description="Acidic residues" evidence="1">
    <location>
        <begin position="212"/>
        <end position="223"/>
    </location>
</feature>
<gene>
    <name evidence="2" type="ORF">N7515_000954</name>
</gene>
<organism evidence="2 3">
    <name type="scientific">Penicillium bovifimosum</name>
    <dbReference type="NCBI Taxonomy" id="126998"/>
    <lineage>
        <taxon>Eukaryota</taxon>
        <taxon>Fungi</taxon>
        <taxon>Dikarya</taxon>
        <taxon>Ascomycota</taxon>
        <taxon>Pezizomycotina</taxon>
        <taxon>Eurotiomycetes</taxon>
        <taxon>Eurotiomycetidae</taxon>
        <taxon>Eurotiales</taxon>
        <taxon>Aspergillaceae</taxon>
        <taxon>Penicillium</taxon>
    </lineage>
</organism>
<keyword evidence="3" id="KW-1185">Reference proteome</keyword>
<feature type="compositionally biased region" description="Low complexity" evidence="1">
    <location>
        <begin position="140"/>
        <end position="157"/>
    </location>
</feature>
<protein>
    <submittedName>
        <fullName evidence="2">Uncharacterized protein</fullName>
    </submittedName>
</protein>
<name>A0A9W9HGC6_9EURO</name>
<feature type="region of interest" description="Disordered" evidence="1">
    <location>
        <begin position="212"/>
        <end position="253"/>
    </location>
</feature>
<evidence type="ECO:0000313" key="3">
    <source>
        <dbReference type="Proteomes" id="UP001149079"/>
    </source>
</evidence>
<reference evidence="2" key="2">
    <citation type="journal article" date="2023" name="IMA Fungus">
        <title>Comparative genomic study of the Penicillium genus elucidates a diverse pangenome and 15 lateral gene transfer events.</title>
        <authorList>
            <person name="Petersen C."/>
            <person name="Sorensen T."/>
            <person name="Nielsen M.R."/>
            <person name="Sondergaard T.E."/>
            <person name="Sorensen J.L."/>
            <person name="Fitzpatrick D.A."/>
            <person name="Frisvad J.C."/>
            <person name="Nielsen K.L."/>
        </authorList>
    </citation>
    <scope>NUCLEOTIDE SEQUENCE</scope>
    <source>
        <strain evidence="2">IBT 22155</strain>
    </source>
</reference>
<dbReference type="Proteomes" id="UP001149079">
    <property type="component" value="Unassembled WGS sequence"/>
</dbReference>
<dbReference type="GeneID" id="81400868"/>
<reference evidence="2" key="1">
    <citation type="submission" date="2022-11" db="EMBL/GenBank/DDBJ databases">
        <authorList>
            <person name="Petersen C."/>
        </authorList>
    </citation>
    <scope>NUCLEOTIDE SEQUENCE</scope>
    <source>
        <strain evidence="2">IBT 22155</strain>
    </source>
</reference>
<dbReference type="OrthoDB" id="10264507at2759"/>
<dbReference type="AlphaFoldDB" id="A0A9W9HGC6"/>